<dbReference type="InterPro" id="IPR051625">
    <property type="entry name" value="Signaling_Regulatory_Domain"/>
</dbReference>
<dbReference type="Pfam" id="PF00415">
    <property type="entry name" value="RCC1"/>
    <property type="match status" value="3"/>
</dbReference>
<dbReference type="PRINTS" id="PR00633">
    <property type="entry name" value="RCCNDNSATION"/>
</dbReference>
<dbReference type="SUPFAM" id="SSF50985">
    <property type="entry name" value="RCC1/BLIP-II"/>
    <property type="match status" value="1"/>
</dbReference>
<feature type="non-terminal residue" evidence="3">
    <location>
        <position position="190"/>
    </location>
</feature>
<dbReference type="EMBL" id="CAJNOE010004185">
    <property type="protein sequence ID" value="CAF1509983.1"/>
    <property type="molecule type" value="Genomic_DNA"/>
</dbReference>
<evidence type="ECO:0000256" key="1">
    <source>
        <dbReference type="ARBA" id="ARBA00022737"/>
    </source>
</evidence>
<comment type="caution">
    <text evidence="3">The sequence shown here is derived from an EMBL/GenBank/DDBJ whole genome shotgun (WGS) entry which is preliminary data.</text>
</comment>
<evidence type="ECO:0000313" key="4">
    <source>
        <dbReference type="Proteomes" id="UP000663860"/>
    </source>
</evidence>
<dbReference type="InterPro" id="IPR009091">
    <property type="entry name" value="RCC1/BLIP-II"/>
</dbReference>
<evidence type="ECO:0000313" key="3">
    <source>
        <dbReference type="EMBL" id="CAF1509983.1"/>
    </source>
</evidence>
<dbReference type="InterPro" id="IPR000408">
    <property type="entry name" value="Reg_chr_condens"/>
</dbReference>
<name>A0A815TV96_9BILA</name>
<dbReference type="AlphaFoldDB" id="A0A815TV96"/>
<feature type="repeat" description="RCC1" evidence="2">
    <location>
        <begin position="46"/>
        <end position="97"/>
    </location>
</feature>
<feature type="non-terminal residue" evidence="3">
    <location>
        <position position="1"/>
    </location>
</feature>
<reference evidence="3" key="1">
    <citation type="submission" date="2021-02" db="EMBL/GenBank/DDBJ databases">
        <authorList>
            <person name="Nowell W R."/>
        </authorList>
    </citation>
    <scope>NUCLEOTIDE SEQUENCE</scope>
</reference>
<proteinExistence type="predicted"/>
<dbReference type="PROSITE" id="PS00626">
    <property type="entry name" value="RCC1_2"/>
    <property type="match status" value="1"/>
</dbReference>
<organism evidence="3 4">
    <name type="scientific">Adineta steineri</name>
    <dbReference type="NCBI Taxonomy" id="433720"/>
    <lineage>
        <taxon>Eukaryota</taxon>
        <taxon>Metazoa</taxon>
        <taxon>Spiralia</taxon>
        <taxon>Gnathifera</taxon>
        <taxon>Rotifera</taxon>
        <taxon>Eurotatoria</taxon>
        <taxon>Bdelloidea</taxon>
        <taxon>Adinetida</taxon>
        <taxon>Adinetidae</taxon>
        <taxon>Adineta</taxon>
    </lineage>
</organism>
<keyword evidence="1" id="KW-0677">Repeat</keyword>
<feature type="repeat" description="RCC1" evidence="2">
    <location>
        <begin position="98"/>
        <end position="149"/>
    </location>
</feature>
<dbReference type="Proteomes" id="UP000663860">
    <property type="component" value="Unassembled WGS sequence"/>
</dbReference>
<dbReference type="PANTHER" id="PTHR22872">
    <property type="entry name" value="BTK-BINDING PROTEIN-RELATED"/>
    <property type="match status" value="1"/>
</dbReference>
<dbReference type="PROSITE" id="PS50012">
    <property type="entry name" value="RCC1_3"/>
    <property type="match status" value="3"/>
</dbReference>
<feature type="repeat" description="RCC1" evidence="2">
    <location>
        <begin position="1"/>
        <end position="45"/>
    </location>
</feature>
<sequence>VNAHGQLGLGHNNDCVRASPIVCLRGSPIIYIACGAYHSLIISKSGTVFTCGLNESGQLGLGDTDARVWPSNVKSLQQQKVTYAACGEKHSVVVTLEGGVFSFGCSGHGQLGHNSTNDELLPKKISELMGSEVSQIACGRSHTVVFMPNDGQISTFGLACAGNKDTKVTSCSNIPQKLDMPFLSYKTMKH</sequence>
<dbReference type="Gene3D" id="2.130.10.30">
    <property type="entry name" value="Regulator of chromosome condensation 1/beta-lactamase-inhibitor protein II"/>
    <property type="match status" value="1"/>
</dbReference>
<protein>
    <submittedName>
        <fullName evidence="3">Uncharacterized protein</fullName>
    </submittedName>
</protein>
<accession>A0A815TV96</accession>
<gene>
    <name evidence="3" type="ORF">IZO911_LOCUS45410</name>
</gene>
<evidence type="ECO:0000256" key="2">
    <source>
        <dbReference type="PROSITE-ProRule" id="PRU00235"/>
    </source>
</evidence>